<reference evidence="1 2" key="1">
    <citation type="submission" date="2020-08" db="EMBL/GenBank/DDBJ databases">
        <title>Genomic Encyclopedia of Type Strains, Phase III (KMG-III): the genomes of soil and plant-associated and newly described type strains.</title>
        <authorList>
            <person name="Whitman W."/>
        </authorList>
    </citation>
    <scope>NUCLEOTIDE SEQUENCE [LARGE SCALE GENOMIC DNA]</scope>
    <source>
        <strain evidence="1 2">CECT 8693</strain>
    </source>
</reference>
<sequence length="76" mass="8704">MFVKSLTTFTGEILTDYPLISIKENNKYILSIYPQYHFVMSPDSISRNENVNVLEDVSYTDYPAAFGDTVELSRNS</sequence>
<protein>
    <submittedName>
        <fullName evidence="1">Uncharacterized protein</fullName>
    </submittedName>
</protein>
<keyword evidence="2" id="KW-1185">Reference proteome</keyword>
<dbReference type="EMBL" id="JACJIP010000006">
    <property type="protein sequence ID" value="MBA9084942.1"/>
    <property type="molecule type" value="Genomic_DNA"/>
</dbReference>
<evidence type="ECO:0000313" key="2">
    <source>
        <dbReference type="Proteomes" id="UP000567067"/>
    </source>
</evidence>
<organism evidence="1 2">
    <name type="scientific">Fontibacillus solani</name>
    <dbReference type="NCBI Taxonomy" id="1572857"/>
    <lineage>
        <taxon>Bacteria</taxon>
        <taxon>Bacillati</taxon>
        <taxon>Bacillota</taxon>
        <taxon>Bacilli</taxon>
        <taxon>Bacillales</taxon>
        <taxon>Paenibacillaceae</taxon>
        <taxon>Fontibacillus</taxon>
    </lineage>
</organism>
<comment type="caution">
    <text evidence="1">The sequence shown here is derived from an EMBL/GenBank/DDBJ whole genome shotgun (WGS) entry which is preliminary data.</text>
</comment>
<dbReference type="Proteomes" id="UP000567067">
    <property type="component" value="Unassembled WGS sequence"/>
</dbReference>
<dbReference type="AlphaFoldDB" id="A0A7W3SRJ0"/>
<name>A0A7W3SRJ0_9BACL</name>
<accession>A0A7W3SRJ0</accession>
<evidence type="ECO:0000313" key="1">
    <source>
        <dbReference type="EMBL" id="MBA9084942.1"/>
    </source>
</evidence>
<proteinExistence type="predicted"/>
<dbReference type="RefSeq" id="WP_182534903.1">
    <property type="nucleotide sequence ID" value="NZ_JACJIP010000006.1"/>
</dbReference>
<gene>
    <name evidence="1" type="ORF">FHR92_001403</name>
</gene>